<dbReference type="PANTHER" id="PTHR24292">
    <property type="entry name" value="CYTOCHROME P450"/>
    <property type="match status" value="1"/>
</dbReference>
<name>A0ABD2NSI2_9CUCU</name>
<keyword evidence="10" id="KW-0408">Iron</keyword>
<dbReference type="EMBL" id="JABFTP020000144">
    <property type="protein sequence ID" value="KAL3281412.1"/>
    <property type="molecule type" value="Genomic_DNA"/>
</dbReference>
<dbReference type="InterPro" id="IPR001128">
    <property type="entry name" value="Cyt_P450"/>
</dbReference>
<evidence type="ECO:0000256" key="9">
    <source>
        <dbReference type="ARBA" id="ARBA00023002"/>
    </source>
</evidence>
<keyword evidence="6" id="KW-0479">Metal-binding</keyword>
<dbReference type="Pfam" id="PF00067">
    <property type="entry name" value="p450"/>
    <property type="match status" value="1"/>
</dbReference>
<dbReference type="InterPro" id="IPR050476">
    <property type="entry name" value="Insect_CytP450_Detox"/>
</dbReference>
<evidence type="ECO:0008006" key="15">
    <source>
        <dbReference type="Google" id="ProtNLM"/>
    </source>
</evidence>
<keyword evidence="14" id="KW-1185">Reference proteome</keyword>
<dbReference type="SUPFAM" id="SSF48264">
    <property type="entry name" value="Cytochrome P450"/>
    <property type="match status" value="1"/>
</dbReference>
<evidence type="ECO:0000256" key="12">
    <source>
        <dbReference type="ARBA" id="ARBA00023136"/>
    </source>
</evidence>
<keyword evidence="5" id="KW-0349">Heme</keyword>
<sequence>MMIIISFVLILICSLFTLFLRYMARNNTYWKQQGINYIKPKPIFGNIFDIVLCRISIGGLIRKFYEEHSEHYIGFFMFDQPCLLVNDLELIKQILVEDFKYFQGRTFARNHKDDPIGSKLLFFAGLPWRKMRKDMSAVFTPSKLKQQANLLPGENTKLIDALKQTLSEGKNVLNVKDFTDKHTVNTISSAYFSIEGNSFKNQNSPMLEIFGRILHYKALWNIYQLTYMIICPKLYKLLGMRFVDAFSTSFLRKLTWDLLDEREKSNFENNDCIDVLLNLKRKEDIKECTSIGADFLAGHVCQVFVAGYETSSTTISYALFELAKNPKHQNLARHEATTVMKTYGKFTYENVMAMKHITNCLLGKRFGMYSSIVTLAYLLLHFEMRLPEGYPTNIEFSNRGFLLEPNEGVYLKFSELK</sequence>
<dbReference type="GO" id="GO:0005789">
    <property type="term" value="C:endoplasmic reticulum membrane"/>
    <property type="evidence" value="ECO:0007669"/>
    <property type="project" value="UniProtKB-SubCell"/>
</dbReference>
<dbReference type="AlphaFoldDB" id="A0ABD2NSI2"/>
<reference evidence="13 14" key="1">
    <citation type="journal article" date="2021" name="BMC Biol.">
        <title>Horizontally acquired antibacterial genes associated with adaptive radiation of ladybird beetles.</title>
        <authorList>
            <person name="Li H.S."/>
            <person name="Tang X.F."/>
            <person name="Huang Y.H."/>
            <person name="Xu Z.Y."/>
            <person name="Chen M.L."/>
            <person name="Du X.Y."/>
            <person name="Qiu B.Y."/>
            <person name="Chen P.T."/>
            <person name="Zhang W."/>
            <person name="Slipinski A."/>
            <person name="Escalona H.E."/>
            <person name="Waterhouse R.M."/>
            <person name="Zwick A."/>
            <person name="Pang H."/>
        </authorList>
    </citation>
    <scope>NUCLEOTIDE SEQUENCE [LARGE SCALE GENOMIC DNA]</scope>
    <source>
        <strain evidence="13">SYSU2018</strain>
    </source>
</reference>
<dbReference type="InterPro" id="IPR036396">
    <property type="entry name" value="Cyt_P450_sf"/>
</dbReference>
<evidence type="ECO:0000313" key="13">
    <source>
        <dbReference type="EMBL" id="KAL3281412.1"/>
    </source>
</evidence>
<dbReference type="GO" id="GO:0046872">
    <property type="term" value="F:metal ion binding"/>
    <property type="evidence" value="ECO:0007669"/>
    <property type="project" value="UniProtKB-KW"/>
</dbReference>
<evidence type="ECO:0000256" key="5">
    <source>
        <dbReference type="ARBA" id="ARBA00022617"/>
    </source>
</evidence>
<dbReference type="Proteomes" id="UP001516400">
    <property type="component" value="Unassembled WGS sequence"/>
</dbReference>
<evidence type="ECO:0000256" key="4">
    <source>
        <dbReference type="ARBA" id="ARBA00010617"/>
    </source>
</evidence>
<evidence type="ECO:0000256" key="2">
    <source>
        <dbReference type="ARBA" id="ARBA00004174"/>
    </source>
</evidence>
<evidence type="ECO:0000256" key="8">
    <source>
        <dbReference type="ARBA" id="ARBA00022848"/>
    </source>
</evidence>
<organism evidence="13 14">
    <name type="scientific">Cryptolaemus montrouzieri</name>
    <dbReference type="NCBI Taxonomy" id="559131"/>
    <lineage>
        <taxon>Eukaryota</taxon>
        <taxon>Metazoa</taxon>
        <taxon>Ecdysozoa</taxon>
        <taxon>Arthropoda</taxon>
        <taxon>Hexapoda</taxon>
        <taxon>Insecta</taxon>
        <taxon>Pterygota</taxon>
        <taxon>Neoptera</taxon>
        <taxon>Endopterygota</taxon>
        <taxon>Coleoptera</taxon>
        <taxon>Polyphaga</taxon>
        <taxon>Cucujiformia</taxon>
        <taxon>Coccinelloidea</taxon>
        <taxon>Coccinellidae</taxon>
        <taxon>Scymninae</taxon>
        <taxon>Scymnini</taxon>
        <taxon>Cryptolaemus</taxon>
    </lineage>
</organism>
<evidence type="ECO:0000256" key="6">
    <source>
        <dbReference type="ARBA" id="ARBA00022723"/>
    </source>
</evidence>
<evidence type="ECO:0000256" key="3">
    <source>
        <dbReference type="ARBA" id="ARBA00004406"/>
    </source>
</evidence>
<comment type="caution">
    <text evidence="13">The sequence shown here is derived from an EMBL/GenBank/DDBJ whole genome shotgun (WGS) entry which is preliminary data.</text>
</comment>
<evidence type="ECO:0000313" key="14">
    <source>
        <dbReference type="Proteomes" id="UP001516400"/>
    </source>
</evidence>
<protein>
    <recommendedName>
        <fullName evidence="15">Cytochrome P450</fullName>
    </recommendedName>
</protein>
<dbReference type="PANTHER" id="PTHR24292:SF45">
    <property type="entry name" value="CYTOCHROME P450 6G1-RELATED"/>
    <property type="match status" value="1"/>
</dbReference>
<evidence type="ECO:0000256" key="10">
    <source>
        <dbReference type="ARBA" id="ARBA00023004"/>
    </source>
</evidence>
<evidence type="ECO:0000256" key="1">
    <source>
        <dbReference type="ARBA" id="ARBA00001971"/>
    </source>
</evidence>
<dbReference type="GO" id="GO:0004497">
    <property type="term" value="F:monooxygenase activity"/>
    <property type="evidence" value="ECO:0007669"/>
    <property type="project" value="UniProtKB-KW"/>
</dbReference>
<keyword evidence="11" id="KW-0503">Monooxygenase</keyword>
<accession>A0ABD2NSI2</accession>
<keyword evidence="7" id="KW-0256">Endoplasmic reticulum</keyword>
<comment type="similarity">
    <text evidence="4">Belongs to the cytochrome P450 family.</text>
</comment>
<keyword evidence="8" id="KW-0492">Microsome</keyword>
<gene>
    <name evidence="13" type="ORF">HHI36_004621</name>
</gene>
<dbReference type="Gene3D" id="1.10.630.10">
    <property type="entry name" value="Cytochrome P450"/>
    <property type="match status" value="1"/>
</dbReference>
<comment type="cofactor">
    <cofactor evidence="1">
        <name>heme</name>
        <dbReference type="ChEBI" id="CHEBI:30413"/>
    </cofactor>
</comment>
<keyword evidence="12" id="KW-0472">Membrane</keyword>
<comment type="subcellular location">
    <subcellularLocation>
        <location evidence="3">Endoplasmic reticulum membrane</location>
        <topology evidence="3">Peripheral membrane protein</topology>
    </subcellularLocation>
    <subcellularLocation>
        <location evidence="2">Microsome membrane</location>
        <topology evidence="2">Peripheral membrane protein</topology>
    </subcellularLocation>
</comment>
<keyword evidence="9" id="KW-0560">Oxidoreductase</keyword>
<evidence type="ECO:0000256" key="7">
    <source>
        <dbReference type="ARBA" id="ARBA00022824"/>
    </source>
</evidence>
<evidence type="ECO:0000256" key="11">
    <source>
        <dbReference type="ARBA" id="ARBA00023033"/>
    </source>
</evidence>
<proteinExistence type="inferred from homology"/>